<organism evidence="2 3">
    <name type="scientific">Streptomyces qinzhouensis</name>
    <dbReference type="NCBI Taxonomy" id="2599401"/>
    <lineage>
        <taxon>Bacteria</taxon>
        <taxon>Bacillati</taxon>
        <taxon>Actinomycetota</taxon>
        <taxon>Actinomycetes</taxon>
        <taxon>Kitasatosporales</taxon>
        <taxon>Streptomycetaceae</taxon>
        <taxon>Streptomyces</taxon>
    </lineage>
</organism>
<evidence type="ECO:0000313" key="3">
    <source>
        <dbReference type="Proteomes" id="UP000320580"/>
    </source>
</evidence>
<keyword evidence="1" id="KW-0732">Signal</keyword>
<dbReference type="Pfam" id="PF17164">
    <property type="entry name" value="DUF5122"/>
    <property type="match status" value="2"/>
</dbReference>
<dbReference type="InterPro" id="IPR006530">
    <property type="entry name" value="YD"/>
</dbReference>
<dbReference type="Gene3D" id="2.80.10.50">
    <property type="match status" value="2"/>
</dbReference>
<evidence type="ECO:0008006" key="4">
    <source>
        <dbReference type="Google" id="ProtNLM"/>
    </source>
</evidence>
<dbReference type="KEGG" id="sqz:FQU76_12655"/>
<proteinExistence type="predicted"/>
<dbReference type="AlphaFoldDB" id="A0A5B8J7M2"/>
<evidence type="ECO:0000256" key="1">
    <source>
        <dbReference type="SAM" id="SignalP"/>
    </source>
</evidence>
<dbReference type="NCBIfam" id="TIGR02608">
    <property type="entry name" value="delta_60_rpt"/>
    <property type="match status" value="5"/>
</dbReference>
<evidence type="ECO:0000313" key="2">
    <source>
        <dbReference type="EMBL" id="QDY77226.1"/>
    </source>
</evidence>
<sequence length="417" mass="41315">MIICRSVRSDAVRAVAAGAALCALAATPQAAAVPSKVVVTEVKGGAAVASVDVFPDGSAGVVATSKDKIIVAKYKSNGHLNTDYGTDGIATVPLPKTTRAAAAAIAVTSGGKVVVTGSTTGGDAVVARLTAGGRTDTTFNGTGYNVTDLGGSDAATGLALGKAGEPYLLANTKGDFAVVKYCSGQAPGCPAGTVDTRYGTSGITRIDFNKGTDASAAIAARSNGRVVVIGTTQPAGKKQSAFAMAGLTPAGRLDTAFATDGKAVINDARAIRTGPAIALDSTERILVSGTLDGRFALARYTPAGKVDTTFADTGIARPSLKGTGTSVGVYNAEITTVGTTTADGKATALRYTAAGNPVTRYGNGGKAQAPLGGGTKDSIAGVVLDSAGRAILAGTTNNKIAILRYTTTGTLDPNYGA</sequence>
<dbReference type="InterPro" id="IPR013431">
    <property type="entry name" value="Delta_60_rpt"/>
</dbReference>
<reference evidence="2 3" key="1">
    <citation type="submission" date="2019-07" db="EMBL/GenBank/DDBJ databases">
        <authorList>
            <person name="Zhu P."/>
        </authorList>
    </citation>
    <scope>NUCLEOTIDE SEQUENCE [LARGE SCALE GENOMIC DNA]</scope>
    <source>
        <strain evidence="2 3">SSL-25</strain>
    </source>
</reference>
<feature type="signal peptide" evidence="1">
    <location>
        <begin position="1"/>
        <end position="25"/>
    </location>
</feature>
<feature type="chain" id="PRO_5038597881" description="Delta-60 repeat domain-containing protein" evidence="1">
    <location>
        <begin position="26"/>
        <end position="417"/>
    </location>
</feature>
<accession>A0A5B8J7M2</accession>
<protein>
    <recommendedName>
        <fullName evidence="4">Delta-60 repeat domain-containing protein</fullName>
    </recommendedName>
</protein>
<name>A0A5B8J7M2_9ACTN</name>
<keyword evidence="3" id="KW-1185">Reference proteome</keyword>
<gene>
    <name evidence="2" type="ORF">FQU76_12655</name>
</gene>
<dbReference type="EMBL" id="CP042266">
    <property type="protein sequence ID" value="QDY77226.1"/>
    <property type="molecule type" value="Genomic_DNA"/>
</dbReference>
<dbReference type="SUPFAM" id="SSF101898">
    <property type="entry name" value="NHL repeat"/>
    <property type="match status" value="1"/>
</dbReference>
<dbReference type="OrthoDB" id="9805017at2"/>
<dbReference type="Proteomes" id="UP000320580">
    <property type="component" value="Chromosome"/>
</dbReference>
<dbReference type="NCBIfam" id="TIGR01643">
    <property type="entry name" value="YD_repeat_2x"/>
    <property type="match status" value="1"/>
</dbReference>